<sequence length="327" mass="33597">MSAGSTIVGFGHYVPERRVGNAEIEARLGLEPGWIKRRTGIEERRYAADGEALTDMAVPASEMALVQAGIDRKDVALTLLATSTPDQLLPPSAPLLAHRLGLSNSGGIDMAGACAGFLYALTLADGFARTHDAPVLVVAANILSRRTNPSERASCILFADAAGAVIVAPTATPGTGVLGAKLAADGSGYGLIGIPAGGSRRPFAPELPIEDTWMTIPDGRAVFARAVDMMASASRLALDKAGIGMADVDYFVPHQANGRMTTAVARELRVPDDKVVASVAEYGNSSAATIPLTLSVAGGSNRFARGQRILMCAAGAGLTGGAVVYGL</sequence>
<evidence type="ECO:0000259" key="4">
    <source>
        <dbReference type="Pfam" id="PF08541"/>
    </source>
</evidence>
<feature type="active site" evidence="3">
    <location>
        <position position="254"/>
    </location>
</feature>
<dbReference type="Proteomes" id="UP000440694">
    <property type="component" value="Unassembled WGS sequence"/>
</dbReference>
<dbReference type="InterPro" id="IPR016039">
    <property type="entry name" value="Thiolase-like"/>
</dbReference>
<keyword evidence="7" id="KW-1185">Reference proteome</keyword>
<comment type="function">
    <text evidence="3">Involved in the formation of the biotin precursor pimeloyl-ACP. Catalyzes the condensation of glutaryl-CoA, an intermediate in lysine degradation, with malonyl-ACP to produce 3-oxopimeloyl-ACP.</text>
</comment>
<gene>
    <name evidence="3" type="primary">bioZ</name>
    <name evidence="6" type="ORF">GIW81_18640</name>
</gene>
<organism evidence="6 7">
    <name type="scientific">Hyphomicrobium album</name>
    <dbReference type="NCBI Taxonomy" id="2665159"/>
    <lineage>
        <taxon>Bacteria</taxon>
        <taxon>Pseudomonadati</taxon>
        <taxon>Pseudomonadota</taxon>
        <taxon>Alphaproteobacteria</taxon>
        <taxon>Hyphomicrobiales</taxon>
        <taxon>Hyphomicrobiaceae</taxon>
        <taxon>Hyphomicrobium</taxon>
    </lineage>
</organism>
<dbReference type="PANTHER" id="PTHR34069">
    <property type="entry name" value="3-OXOACYL-[ACYL-CARRIER-PROTEIN] SYNTHASE 3"/>
    <property type="match status" value="1"/>
</dbReference>
<dbReference type="GO" id="GO:0004315">
    <property type="term" value="F:3-oxoacyl-[acyl-carrier-protein] synthase activity"/>
    <property type="evidence" value="ECO:0007669"/>
    <property type="project" value="InterPro"/>
</dbReference>
<dbReference type="InterPro" id="IPR013751">
    <property type="entry name" value="ACP_syn_III_N"/>
</dbReference>
<proteinExistence type="inferred from homology"/>
<comment type="similarity">
    <text evidence="3">Belongs to the thiolase-like superfamily. BioZ family.</text>
</comment>
<comment type="caution">
    <text evidence="6">The sequence shown here is derived from an EMBL/GenBank/DDBJ whole genome shotgun (WGS) entry which is preliminary data.</text>
</comment>
<keyword evidence="1 3" id="KW-0808">Transferase</keyword>
<evidence type="ECO:0000313" key="6">
    <source>
        <dbReference type="EMBL" id="MTD96362.1"/>
    </source>
</evidence>
<dbReference type="InterPro" id="IPR013747">
    <property type="entry name" value="ACP_syn_III_C"/>
</dbReference>
<dbReference type="CDD" id="cd00830">
    <property type="entry name" value="KAS_III"/>
    <property type="match status" value="1"/>
</dbReference>
<evidence type="ECO:0000256" key="3">
    <source>
        <dbReference type="HAMAP-Rule" id="MF_02249"/>
    </source>
</evidence>
<dbReference type="Pfam" id="PF08545">
    <property type="entry name" value="ACP_syn_III"/>
    <property type="match status" value="1"/>
</dbReference>
<comment type="pathway">
    <text evidence="3">Cofactor biosynthesis; biotin biosynthesis.</text>
</comment>
<reference evidence="6 7" key="1">
    <citation type="submission" date="2019-11" db="EMBL/GenBank/DDBJ databases">
        <title>Identification of a novel strain.</title>
        <authorList>
            <person name="Xu Q."/>
            <person name="Wang G."/>
        </authorList>
    </citation>
    <scope>NUCLEOTIDE SEQUENCE [LARGE SCALE GENOMIC DNA]</scope>
    <source>
        <strain evidence="7">xq</strain>
    </source>
</reference>
<feature type="active site" evidence="3">
    <location>
        <position position="114"/>
    </location>
</feature>
<keyword evidence="2 3" id="KW-0012">Acyltransferase</keyword>
<evidence type="ECO:0000256" key="2">
    <source>
        <dbReference type="ARBA" id="ARBA00023315"/>
    </source>
</evidence>
<dbReference type="NCBIfam" id="NF004623">
    <property type="entry name" value="PRK05963.1"/>
    <property type="match status" value="1"/>
</dbReference>
<dbReference type="EC" id="2.3.1.-" evidence="3"/>
<accession>A0A6I3KRE5</accession>
<evidence type="ECO:0000256" key="1">
    <source>
        <dbReference type="ARBA" id="ARBA00022679"/>
    </source>
</evidence>
<dbReference type="Pfam" id="PF08541">
    <property type="entry name" value="ACP_syn_III_C"/>
    <property type="match status" value="1"/>
</dbReference>
<dbReference type="Gene3D" id="3.40.47.10">
    <property type="match status" value="1"/>
</dbReference>
<dbReference type="HAMAP" id="MF_02249">
    <property type="entry name" value="BioZ"/>
    <property type="match status" value="1"/>
</dbReference>
<feature type="domain" description="Beta-ketoacyl-[acyl-carrier-protein] synthase III N-terminal" evidence="5">
    <location>
        <begin position="108"/>
        <end position="186"/>
    </location>
</feature>
<dbReference type="GO" id="GO:0009102">
    <property type="term" value="P:biotin biosynthetic process"/>
    <property type="evidence" value="ECO:0007669"/>
    <property type="project" value="UniProtKB-UniRule"/>
</dbReference>
<comment type="catalytic activity">
    <reaction evidence="3">
        <text>glutaryl-CoA + malonyl-[ACP] + H(+) = 3-oxo-6-carboxyhexanoyl-[ACP] + CO2 + CoA</text>
        <dbReference type="Rhea" id="RHEA:67904"/>
        <dbReference type="Rhea" id="RHEA-COMP:9623"/>
        <dbReference type="Rhea" id="RHEA-COMP:17387"/>
        <dbReference type="ChEBI" id="CHEBI:15378"/>
        <dbReference type="ChEBI" id="CHEBI:16526"/>
        <dbReference type="ChEBI" id="CHEBI:57287"/>
        <dbReference type="ChEBI" id="CHEBI:57378"/>
        <dbReference type="ChEBI" id="CHEBI:78449"/>
        <dbReference type="ChEBI" id="CHEBI:176519"/>
    </reaction>
</comment>
<dbReference type="GO" id="GO:0044550">
    <property type="term" value="P:secondary metabolite biosynthetic process"/>
    <property type="evidence" value="ECO:0007669"/>
    <property type="project" value="TreeGrafter"/>
</dbReference>
<dbReference type="NCBIfam" id="NF006829">
    <property type="entry name" value="PRK09352.1"/>
    <property type="match status" value="1"/>
</dbReference>
<feature type="active site" evidence="3">
    <location>
        <position position="284"/>
    </location>
</feature>
<keyword evidence="3" id="KW-0093">Biotin biosynthesis</keyword>
<feature type="region of interest" description="ACP-binding" evidence="3">
    <location>
        <begin position="255"/>
        <end position="259"/>
    </location>
</feature>
<feature type="domain" description="Beta-ketoacyl-[acyl-carrier-protein] synthase III C-terminal" evidence="4">
    <location>
        <begin position="238"/>
        <end position="325"/>
    </location>
</feature>
<dbReference type="AlphaFoldDB" id="A0A6I3KRE5"/>
<evidence type="ECO:0000313" key="7">
    <source>
        <dbReference type="Proteomes" id="UP000440694"/>
    </source>
</evidence>
<dbReference type="GO" id="GO:0006633">
    <property type="term" value="P:fatty acid biosynthetic process"/>
    <property type="evidence" value="ECO:0007669"/>
    <property type="project" value="InterPro"/>
</dbReference>
<protein>
    <recommendedName>
        <fullName evidence="3">3-oxopimeloyl-[acyl-carrier-protein] synthase</fullName>
        <shortName evidence="3">3-oxopimeloyl-[ACP] synthase</shortName>
        <ecNumber evidence="3">2.3.1.-</ecNumber>
    </recommendedName>
</protein>
<dbReference type="EMBL" id="WMBQ01000003">
    <property type="protein sequence ID" value="MTD96362.1"/>
    <property type="molecule type" value="Genomic_DNA"/>
</dbReference>
<dbReference type="InterPro" id="IPR046403">
    <property type="entry name" value="BioZ"/>
</dbReference>
<dbReference type="UniPathway" id="UPA00078"/>
<evidence type="ECO:0000259" key="5">
    <source>
        <dbReference type="Pfam" id="PF08545"/>
    </source>
</evidence>
<dbReference type="PANTHER" id="PTHR34069:SF2">
    <property type="entry name" value="BETA-KETOACYL-[ACYL-CARRIER-PROTEIN] SYNTHASE III"/>
    <property type="match status" value="1"/>
</dbReference>
<name>A0A6I3KRE5_9HYPH</name>
<dbReference type="RefSeq" id="WP_154740924.1">
    <property type="nucleotide sequence ID" value="NZ_WMBQ01000003.1"/>
</dbReference>
<dbReference type="SUPFAM" id="SSF53901">
    <property type="entry name" value="Thiolase-like"/>
    <property type="match status" value="1"/>
</dbReference>
<comment type="catalytic activity">
    <reaction evidence="3">
        <text>malonyl-[ACP] + an acyl-CoA + H(+) = a 3-oxoacyl-[ACP] + CO2 + CoA</text>
        <dbReference type="Rhea" id="RHEA:44448"/>
        <dbReference type="Rhea" id="RHEA-COMP:9623"/>
        <dbReference type="Rhea" id="RHEA-COMP:9916"/>
        <dbReference type="ChEBI" id="CHEBI:15378"/>
        <dbReference type="ChEBI" id="CHEBI:16526"/>
        <dbReference type="ChEBI" id="CHEBI:57287"/>
        <dbReference type="ChEBI" id="CHEBI:58342"/>
        <dbReference type="ChEBI" id="CHEBI:78449"/>
        <dbReference type="ChEBI" id="CHEBI:78776"/>
    </reaction>
</comment>